<comment type="caution">
    <text evidence="2">The sequence shown here is derived from an EMBL/GenBank/DDBJ whole genome shotgun (WGS) entry which is preliminary data.</text>
</comment>
<evidence type="ECO:0000259" key="1">
    <source>
        <dbReference type="Pfam" id="PF06985"/>
    </source>
</evidence>
<sequence>MADERDVQHGLLYRPQLSQGTQSAYLKDVYKPLARGNIRLIELLGLREGGVLQCRLVHKKLQSENKPKYATISYTWNPKNRITYGKYDVASKHIILDGFRTRVPDKAATILRLMFAHHRRRVWIDAICINQSDAAEKADQVQLMGDIYCCANEVAIILGPPSDLTDHFIDSLYDQASALEECERSPYKLNAGYDAMRENIYWTRAWTLQEISLAASANIFCGSRVVDFQTYYHFRERVEMDVRSKAFAVADKTAVRFLADLVKGDWRFTTDIAEERYQTGLIMKGSEVGFLELMRRTRLWHNCLVPRDKLYSRLALAYDARTLVPSVDYKSSTESVFKSFAARCILLTESLEVITFTNKTKMALPTWVPDWSSPSQDWRSRKIALGEAIRTLPWADKPDLRVSVNDTTLAIRGMVLETIAASYAAILKCYVTYFSPYHIPRDAYSWSEIPRKGDHICALQGCDNLVFLRKVQTHYIMVGRFIAWQEMLERGLFPGSKVGQICADASPHLNAGEELTFEIR</sequence>
<proteinExistence type="predicted"/>
<protein>
    <recommendedName>
        <fullName evidence="1">Heterokaryon incompatibility domain-containing protein</fullName>
    </recommendedName>
</protein>
<evidence type="ECO:0000313" key="3">
    <source>
        <dbReference type="Proteomes" id="UP000073492"/>
    </source>
</evidence>
<dbReference type="PANTHER" id="PTHR24148:SF73">
    <property type="entry name" value="HET DOMAIN PROTEIN (AFU_ORTHOLOGUE AFUA_8G01020)"/>
    <property type="match status" value="1"/>
</dbReference>
<evidence type="ECO:0000313" key="2">
    <source>
        <dbReference type="EMBL" id="KXT18075.1"/>
    </source>
</evidence>
<name>A0A139ITP2_9PEZI</name>
<dbReference type="InterPro" id="IPR010730">
    <property type="entry name" value="HET"/>
</dbReference>
<dbReference type="Pfam" id="PF06985">
    <property type="entry name" value="HET"/>
    <property type="match status" value="1"/>
</dbReference>
<organism evidence="2 3">
    <name type="scientific">Pseudocercospora musae</name>
    <dbReference type="NCBI Taxonomy" id="113226"/>
    <lineage>
        <taxon>Eukaryota</taxon>
        <taxon>Fungi</taxon>
        <taxon>Dikarya</taxon>
        <taxon>Ascomycota</taxon>
        <taxon>Pezizomycotina</taxon>
        <taxon>Dothideomycetes</taxon>
        <taxon>Dothideomycetidae</taxon>
        <taxon>Mycosphaerellales</taxon>
        <taxon>Mycosphaerellaceae</taxon>
        <taxon>Pseudocercospora</taxon>
    </lineage>
</organism>
<dbReference type="PANTHER" id="PTHR24148">
    <property type="entry name" value="ANKYRIN REPEAT DOMAIN-CONTAINING PROTEIN 39 HOMOLOG-RELATED"/>
    <property type="match status" value="1"/>
</dbReference>
<dbReference type="AlphaFoldDB" id="A0A139ITP2"/>
<dbReference type="InterPro" id="IPR052895">
    <property type="entry name" value="HetReg/Transcr_Mod"/>
</dbReference>
<dbReference type="OrthoDB" id="4850726at2759"/>
<gene>
    <name evidence="2" type="ORF">AC579_4533</name>
</gene>
<reference evidence="2 3" key="1">
    <citation type="submission" date="2015-07" db="EMBL/GenBank/DDBJ databases">
        <title>Comparative genomics of the Sigatoka disease complex on banana suggests a link between parallel evolutionary changes in Pseudocercospora fijiensis and Pseudocercospora eumusae and increased virulence on the banana host.</title>
        <authorList>
            <person name="Chang T.-C."/>
            <person name="Salvucci A."/>
            <person name="Crous P.W."/>
            <person name="Stergiopoulos I."/>
        </authorList>
    </citation>
    <scope>NUCLEOTIDE SEQUENCE [LARGE SCALE GENOMIC DNA]</scope>
    <source>
        <strain evidence="2 3">CBS 116634</strain>
    </source>
</reference>
<feature type="domain" description="Heterokaryon incompatibility" evidence="1">
    <location>
        <begin position="69"/>
        <end position="210"/>
    </location>
</feature>
<dbReference type="Proteomes" id="UP000073492">
    <property type="component" value="Unassembled WGS sequence"/>
</dbReference>
<dbReference type="EMBL" id="LFZO01000011">
    <property type="protein sequence ID" value="KXT18075.1"/>
    <property type="molecule type" value="Genomic_DNA"/>
</dbReference>
<dbReference type="STRING" id="113226.A0A139ITP2"/>
<accession>A0A139ITP2</accession>
<dbReference type="EMBL" id="LFZO01000011">
    <property type="protein sequence ID" value="KXT18076.1"/>
    <property type="molecule type" value="Genomic_DNA"/>
</dbReference>
<keyword evidence="3" id="KW-1185">Reference proteome</keyword>